<evidence type="ECO:0000256" key="1">
    <source>
        <dbReference type="SAM" id="MobiDB-lite"/>
    </source>
</evidence>
<sequence>MSSAARASSHTAAPPPGNPLAADKYLEGKAKAFAWLRDNGYPEDSAVECPVAWGEMDANAHVNNSVYFRWLESGRLANLNALADQLPSPSDAAALRGNGKGKGPILARITFDYGLPVAYPDNVLVAHKCKQVGAKKMVSQAVVYSYAQQCVVGTSDSVVVSYDYDNGRSCPWPTSLVDLVVERGAERLESSAGKGSRAAKL</sequence>
<dbReference type="GO" id="GO:0047617">
    <property type="term" value="F:fatty acyl-CoA hydrolase activity"/>
    <property type="evidence" value="ECO:0007669"/>
    <property type="project" value="TreeGrafter"/>
</dbReference>
<dbReference type="PANTHER" id="PTHR31793">
    <property type="entry name" value="4-HYDROXYBENZOYL-COA THIOESTERASE FAMILY MEMBER"/>
    <property type="match status" value="1"/>
</dbReference>
<dbReference type="EMBL" id="KQ474073">
    <property type="protein sequence ID" value="KPV78262.1"/>
    <property type="molecule type" value="Genomic_DNA"/>
</dbReference>
<evidence type="ECO:0000313" key="2">
    <source>
        <dbReference type="EMBL" id="KPV78262.1"/>
    </source>
</evidence>
<dbReference type="RefSeq" id="XP_018274311.1">
    <property type="nucleotide sequence ID" value="XM_018413775.1"/>
</dbReference>
<dbReference type="AlphaFoldDB" id="A0A194SCD1"/>
<dbReference type="Gene3D" id="3.10.129.10">
    <property type="entry name" value="Hotdog Thioesterase"/>
    <property type="match status" value="1"/>
</dbReference>
<feature type="compositionally biased region" description="Low complexity" evidence="1">
    <location>
        <begin position="1"/>
        <end position="12"/>
    </location>
</feature>
<dbReference type="OMA" id="DAMQHVN"/>
<dbReference type="PANTHER" id="PTHR31793:SF39">
    <property type="entry name" value="THIOESTERASE_THIOL ESTER DEHYDRASE-ISOMERASE"/>
    <property type="match status" value="1"/>
</dbReference>
<keyword evidence="3" id="KW-1185">Reference proteome</keyword>
<organism evidence="2 3">
    <name type="scientific">Rhodotorula graminis (strain WP1)</name>
    <dbReference type="NCBI Taxonomy" id="578459"/>
    <lineage>
        <taxon>Eukaryota</taxon>
        <taxon>Fungi</taxon>
        <taxon>Dikarya</taxon>
        <taxon>Basidiomycota</taxon>
        <taxon>Pucciniomycotina</taxon>
        <taxon>Microbotryomycetes</taxon>
        <taxon>Sporidiobolales</taxon>
        <taxon>Sporidiobolaceae</taxon>
        <taxon>Rhodotorula</taxon>
    </lineage>
</organism>
<dbReference type="CDD" id="cd00586">
    <property type="entry name" value="4HBT"/>
    <property type="match status" value="1"/>
</dbReference>
<reference evidence="2 3" key="1">
    <citation type="journal article" date="2015" name="Front. Microbiol.">
        <title>Genome sequence of the plant growth promoting endophytic yeast Rhodotorula graminis WP1.</title>
        <authorList>
            <person name="Firrincieli A."/>
            <person name="Otillar R."/>
            <person name="Salamov A."/>
            <person name="Schmutz J."/>
            <person name="Khan Z."/>
            <person name="Redman R.S."/>
            <person name="Fleck N.D."/>
            <person name="Lindquist E."/>
            <person name="Grigoriev I.V."/>
            <person name="Doty S.L."/>
        </authorList>
    </citation>
    <scope>NUCLEOTIDE SEQUENCE [LARGE SCALE GENOMIC DNA]</scope>
    <source>
        <strain evidence="2 3">WP1</strain>
    </source>
</reference>
<proteinExistence type="predicted"/>
<dbReference type="GeneID" id="28974224"/>
<dbReference type="SUPFAM" id="SSF54637">
    <property type="entry name" value="Thioesterase/thiol ester dehydrase-isomerase"/>
    <property type="match status" value="1"/>
</dbReference>
<dbReference type="InterPro" id="IPR050563">
    <property type="entry name" value="4-hydroxybenzoyl-CoA_TE"/>
</dbReference>
<dbReference type="Proteomes" id="UP000053890">
    <property type="component" value="Unassembled WGS sequence"/>
</dbReference>
<dbReference type="InterPro" id="IPR029069">
    <property type="entry name" value="HotDog_dom_sf"/>
</dbReference>
<feature type="region of interest" description="Disordered" evidence="1">
    <location>
        <begin position="1"/>
        <end position="21"/>
    </location>
</feature>
<dbReference type="Pfam" id="PF13279">
    <property type="entry name" value="4HBT_2"/>
    <property type="match status" value="1"/>
</dbReference>
<gene>
    <name evidence="2" type="ORF">RHOBADRAFT_40810</name>
</gene>
<dbReference type="OrthoDB" id="5538558at2759"/>
<name>A0A194SCD1_RHOGW</name>
<evidence type="ECO:0000313" key="3">
    <source>
        <dbReference type="Proteomes" id="UP000053890"/>
    </source>
</evidence>
<evidence type="ECO:0008006" key="4">
    <source>
        <dbReference type="Google" id="ProtNLM"/>
    </source>
</evidence>
<accession>A0A194SCD1</accession>
<protein>
    <recommendedName>
        <fullName evidence="4">Thioesterase domain-containing protein</fullName>
    </recommendedName>
</protein>